<proteinExistence type="predicted"/>
<comment type="caution">
    <text evidence="1">The sequence shown here is derived from an EMBL/GenBank/DDBJ whole genome shotgun (WGS) entry which is preliminary data.</text>
</comment>
<evidence type="ECO:0000313" key="2">
    <source>
        <dbReference type="Proteomes" id="UP000218543"/>
    </source>
</evidence>
<name>A0A2A2CFT2_ECOLX</name>
<dbReference type="AlphaFoldDB" id="A0A2A2CFT2"/>
<dbReference type="Proteomes" id="UP000218543">
    <property type="component" value="Unassembled WGS sequence"/>
</dbReference>
<reference evidence="1 2" key="1">
    <citation type="submission" date="2016-12" db="EMBL/GenBank/DDBJ databases">
        <title>Real-Time Genomic Investigation Underlying the Public Health Response to a Shiga Toxin-Producing Escherichia Coli O26:H11 Outbreak in a Nursery.</title>
        <authorList>
            <person name="Ferdous M."/>
            <person name="Moran-Gilad J."/>
            <person name="Rossen J.W."/>
            <person name="Gdalevich M."/>
        </authorList>
    </citation>
    <scope>NUCLEOTIDE SEQUENCE [LARGE SCALE GENOMIC DNA]</scope>
    <source>
        <strain evidence="1 2">STEC 514-2</strain>
    </source>
</reference>
<dbReference type="RefSeq" id="WP_095585992.1">
    <property type="nucleotide sequence ID" value="NZ_MRVZ01000012.1"/>
</dbReference>
<protein>
    <submittedName>
        <fullName evidence="1">Uncharacterized protein</fullName>
    </submittedName>
</protein>
<dbReference type="EMBL" id="MRVZ01000012">
    <property type="protein sequence ID" value="PAU25788.1"/>
    <property type="molecule type" value="Genomic_DNA"/>
</dbReference>
<organism evidence="1 2">
    <name type="scientific">Escherichia coli</name>
    <dbReference type="NCBI Taxonomy" id="562"/>
    <lineage>
        <taxon>Bacteria</taxon>
        <taxon>Pseudomonadati</taxon>
        <taxon>Pseudomonadota</taxon>
        <taxon>Gammaproteobacteria</taxon>
        <taxon>Enterobacterales</taxon>
        <taxon>Enterobacteriaceae</taxon>
        <taxon>Escherichia</taxon>
    </lineage>
</organism>
<gene>
    <name evidence="1" type="ORF">BTQ06_04700</name>
</gene>
<evidence type="ECO:0000313" key="1">
    <source>
        <dbReference type="EMBL" id="PAU25788.1"/>
    </source>
</evidence>
<accession>A0A2A2CFT2</accession>
<sequence length="165" mass="18682">MRNFIDSIIFLIVGLIAGYLAGQAYEQQKNDKAASDAMLQSMNNAAENISVLTASIDTQRERESNYAKDIQSDTTRTDELLNRVMQHFDRVHESALPASENHEAAAPADTCVSERAKTRRLSGQLRSTLEQYGSEARRADENTRLLNECIDQLVSDRNVWNQYHF</sequence>